<dbReference type="Proteomes" id="UP000007305">
    <property type="component" value="Chromosome 1"/>
</dbReference>
<organism evidence="1 2">
    <name type="scientific">Zea mays</name>
    <name type="common">Maize</name>
    <dbReference type="NCBI Taxonomy" id="4577"/>
    <lineage>
        <taxon>Eukaryota</taxon>
        <taxon>Viridiplantae</taxon>
        <taxon>Streptophyta</taxon>
        <taxon>Embryophyta</taxon>
        <taxon>Tracheophyta</taxon>
        <taxon>Spermatophyta</taxon>
        <taxon>Magnoliopsida</taxon>
        <taxon>Liliopsida</taxon>
        <taxon>Poales</taxon>
        <taxon>Poaceae</taxon>
        <taxon>PACMAD clade</taxon>
        <taxon>Panicoideae</taxon>
        <taxon>Andropogonodae</taxon>
        <taxon>Andropogoneae</taxon>
        <taxon>Tripsacinae</taxon>
        <taxon>Zea</taxon>
    </lineage>
</organism>
<proteinExistence type="predicted"/>
<dbReference type="AlphaFoldDB" id="A0A804LN66"/>
<name>A0A804LN66_MAIZE</name>
<reference evidence="1" key="3">
    <citation type="submission" date="2021-05" db="UniProtKB">
        <authorList>
            <consortium name="EnsemblPlants"/>
        </authorList>
    </citation>
    <scope>IDENTIFICATION</scope>
    <source>
        <strain evidence="1">cv. B73</strain>
    </source>
</reference>
<reference evidence="1" key="2">
    <citation type="submission" date="2019-07" db="EMBL/GenBank/DDBJ databases">
        <authorList>
            <person name="Seetharam A."/>
            <person name="Woodhouse M."/>
            <person name="Cannon E."/>
        </authorList>
    </citation>
    <scope>NUCLEOTIDE SEQUENCE [LARGE SCALE GENOMIC DNA]</scope>
    <source>
        <strain evidence="1">cv. B73</strain>
    </source>
</reference>
<evidence type="ECO:0000313" key="1">
    <source>
        <dbReference type="EnsemblPlants" id="Zm00001eb023260_P001"/>
    </source>
</evidence>
<dbReference type="EnsemblPlants" id="Zm00001eb023260_T001">
    <property type="protein sequence ID" value="Zm00001eb023260_P001"/>
    <property type="gene ID" value="Zm00001eb023260"/>
</dbReference>
<keyword evidence="2" id="KW-1185">Reference proteome</keyword>
<evidence type="ECO:0000313" key="2">
    <source>
        <dbReference type="Proteomes" id="UP000007305"/>
    </source>
</evidence>
<reference evidence="2" key="1">
    <citation type="submission" date="2015-12" db="EMBL/GenBank/DDBJ databases">
        <title>Update maize B73 reference genome by single molecule sequencing technologies.</title>
        <authorList>
            <consortium name="Maize Genome Sequencing Project"/>
            <person name="Ware D."/>
        </authorList>
    </citation>
    <scope>NUCLEOTIDE SEQUENCE [LARGE SCALE GENOMIC DNA]</scope>
    <source>
        <strain evidence="2">cv. B73</strain>
    </source>
</reference>
<sequence length="158" mass="17126">MAAPQRSDVFLQRKRGQTATAAMRGVRLCEAKQLAVWLVDHAPGEGIAESGGVRQPLYGLHGLAPAPHAPLGGLLLRPVVDDGDGPLALRPREDAVGANARLPRVPLHQARQEQLLRGLAHHHRRLQELSLGALQLLHHVLRRVHPQLQTCCSTPTNG</sequence>
<dbReference type="InParanoid" id="A0A804LN66"/>
<dbReference type="FunCoup" id="A0A804LN66">
    <property type="interactions" value="473"/>
</dbReference>
<accession>A0A804LN66</accession>
<dbReference type="Gramene" id="Zm00001eb023260_T001">
    <property type="protein sequence ID" value="Zm00001eb023260_P001"/>
    <property type="gene ID" value="Zm00001eb023260"/>
</dbReference>
<protein>
    <submittedName>
        <fullName evidence="1">Uncharacterized protein</fullName>
    </submittedName>
</protein>